<dbReference type="Proteomes" id="UP000887579">
    <property type="component" value="Unplaced"/>
</dbReference>
<evidence type="ECO:0000313" key="2">
    <source>
        <dbReference type="WBParaSite" id="ES5_v2.g19456.t1"/>
    </source>
</evidence>
<accession>A0AC34FPU1</accession>
<name>A0AC34FPU1_9BILA</name>
<reference evidence="2" key="1">
    <citation type="submission" date="2022-11" db="UniProtKB">
        <authorList>
            <consortium name="WormBaseParasite"/>
        </authorList>
    </citation>
    <scope>IDENTIFICATION</scope>
</reference>
<sequence>MIKHSERLLGSWFDGRKDSFGHNEYTPKTHEMIHFPEQVRIHGPLQSSSCFGGENMLQNIKNMVTCKQPKVILKQITERTLYLTEALKWRNRNKNGQFKKLIQSIAKNYHEHPNEISIPEHVLQQVHGNDANGINIKSPEMLEINGYTFAASSGKMNKNSICYYKLENCVCIGVIEYFIEMQDGKFVAQIHPMSALSINSEKFPKSTTLNDPKTFALYRIVEQTTSQSPIIIRTENIFKKGFFIDYDIYKYIVPILNVYEHN</sequence>
<evidence type="ECO:0000313" key="1">
    <source>
        <dbReference type="Proteomes" id="UP000887579"/>
    </source>
</evidence>
<protein>
    <submittedName>
        <fullName evidence="2">Uncharacterized protein</fullName>
    </submittedName>
</protein>
<proteinExistence type="predicted"/>
<dbReference type="WBParaSite" id="ES5_v2.g19456.t1">
    <property type="protein sequence ID" value="ES5_v2.g19456.t1"/>
    <property type="gene ID" value="ES5_v2.g19456"/>
</dbReference>
<organism evidence="1 2">
    <name type="scientific">Panagrolaimus sp. ES5</name>
    <dbReference type="NCBI Taxonomy" id="591445"/>
    <lineage>
        <taxon>Eukaryota</taxon>
        <taxon>Metazoa</taxon>
        <taxon>Ecdysozoa</taxon>
        <taxon>Nematoda</taxon>
        <taxon>Chromadorea</taxon>
        <taxon>Rhabditida</taxon>
        <taxon>Tylenchina</taxon>
        <taxon>Panagrolaimomorpha</taxon>
        <taxon>Panagrolaimoidea</taxon>
        <taxon>Panagrolaimidae</taxon>
        <taxon>Panagrolaimus</taxon>
    </lineage>
</organism>